<dbReference type="AlphaFoldDB" id="A0A6N3F4A3"/>
<evidence type="ECO:0000313" key="1">
    <source>
        <dbReference type="EMBL" id="VYU46845.1"/>
    </source>
</evidence>
<name>A0A6N3F4A3_9CLOT</name>
<dbReference type="RefSeq" id="WP_156626978.1">
    <property type="nucleotide sequence ID" value="NZ_CACRTO010000027.1"/>
</dbReference>
<organism evidence="1">
    <name type="scientific">Clostridium tertium</name>
    <dbReference type="NCBI Taxonomy" id="1559"/>
    <lineage>
        <taxon>Bacteria</taxon>
        <taxon>Bacillati</taxon>
        <taxon>Bacillota</taxon>
        <taxon>Clostridia</taxon>
        <taxon>Eubacteriales</taxon>
        <taxon>Clostridiaceae</taxon>
        <taxon>Clostridium</taxon>
    </lineage>
</organism>
<protein>
    <submittedName>
        <fullName evidence="1">Uncharacterized protein</fullName>
    </submittedName>
</protein>
<dbReference type="EMBL" id="CACRTO010000027">
    <property type="protein sequence ID" value="VYU46845.1"/>
    <property type="molecule type" value="Genomic_DNA"/>
</dbReference>
<proteinExistence type="predicted"/>
<sequence length="135" mass="15984">MNLIPFNTYLLVMPNGDALGFNDLELPKAYVNRYYEEKIKEYSQKDDYSDFSDLVGQVRNNICQHIGVDEGRCTLYYLNDFVENLRENLVFDDEKEEIIRKLYDKDINLNIYDYSIDNILNDTEVIEIIEPYGEV</sequence>
<accession>A0A6N3F4A3</accession>
<gene>
    <name evidence="1" type="ORF">CTLFYP3_02546</name>
</gene>
<reference evidence="1" key="1">
    <citation type="submission" date="2019-11" db="EMBL/GenBank/DDBJ databases">
        <authorList>
            <person name="Feng L."/>
        </authorList>
    </citation>
    <scope>NUCLEOTIDE SEQUENCE</scope>
    <source>
        <strain evidence="1">CTertiumLFYP3</strain>
    </source>
</reference>